<keyword evidence="4" id="KW-1185">Reference proteome</keyword>
<protein>
    <recommendedName>
        <fullName evidence="2">PDZ domain-containing protein</fullName>
    </recommendedName>
</protein>
<feature type="domain" description="PDZ" evidence="2">
    <location>
        <begin position="21"/>
        <end position="73"/>
    </location>
</feature>
<reference evidence="3" key="1">
    <citation type="submission" date="2020-08" db="EMBL/GenBank/DDBJ databases">
        <title>Plant Genome Project.</title>
        <authorList>
            <person name="Zhang R.-G."/>
        </authorList>
    </citation>
    <scope>NUCLEOTIDE SEQUENCE</scope>
    <source>
        <strain evidence="3">WSP0</strain>
        <tissue evidence="3">Leaf</tissue>
    </source>
</reference>
<dbReference type="AlphaFoldDB" id="A0AAV6IQW6"/>
<feature type="region of interest" description="Disordered" evidence="1">
    <location>
        <begin position="177"/>
        <end position="220"/>
    </location>
</feature>
<proteinExistence type="predicted"/>
<dbReference type="PANTHER" id="PTHR47389:SF4">
    <property type="entry name" value="OS09G0436400 PROTEIN"/>
    <property type="match status" value="1"/>
</dbReference>
<dbReference type="InterPro" id="IPR036034">
    <property type="entry name" value="PDZ_sf"/>
</dbReference>
<name>A0AAV6IQW6_9ERIC</name>
<sequence length="288" mass="31537">MVYLRFCRPWLGMEMTNLHAGSLGILDKIKQKFPNISKGVLVEEVIEGSPAECSGICSGDVIIQCGDKDVLSFLEDFFHHCTWYLGRPVSPLLPLPRGSPIILTFICRSKTSRKHQPWDNTRHPPEGLEGTLTYQDCEQSPDTSHGNVVGFVDQSGGVVIMVVEWWWWWSSTGCGGGGGGGQRSGGDDSGSDGGCDSGGIYSSSGDRSGQSGGDGGGVDGNDSGELAMMWRFYGMMLEKTREFVELVVVRETSGQRLQIIVKASETRPDKFYRWPLPEKREVCVGCVR</sequence>
<feature type="compositionally biased region" description="Gly residues" evidence="1">
    <location>
        <begin position="210"/>
        <end position="219"/>
    </location>
</feature>
<evidence type="ECO:0000313" key="3">
    <source>
        <dbReference type="EMBL" id="KAG5531162.1"/>
    </source>
</evidence>
<evidence type="ECO:0000259" key="2">
    <source>
        <dbReference type="Pfam" id="PF00595"/>
    </source>
</evidence>
<dbReference type="SUPFAM" id="SSF50156">
    <property type="entry name" value="PDZ domain-like"/>
    <property type="match status" value="1"/>
</dbReference>
<feature type="compositionally biased region" description="Gly residues" evidence="1">
    <location>
        <begin position="177"/>
        <end position="197"/>
    </location>
</feature>
<dbReference type="Proteomes" id="UP000823749">
    <property type="component" value="Chromosome 9"/>
</dbReference>
<dbReference type="InterPro" id="IPR001478">
    <property type="entry name" value="PDZ"/>
</dbReference>
<comment type="caution">
    <text evidence="3">The sequence shown here is derived from an EMBL/GenBank/DDBJ whole genome shotgun (WGS) entry which is preliminary data.</text>
</comment>
<organism evidence="3 4">
    <name type="scientific">Rhododendron griersonianum</name>
    <dbReference type="NCBI Taxonomy" id="479676"/>
    <lineage>
        <taxon>Eukaryota</taxon>
        <taxon>Viridiplantae</taxon>
        <taxon>Streptophyta</taxon>
        <taxon>Embryophyta</taxon>
        <taxon>Tracheophyta</taxon>
        <taxon>Spermatophyta</taxon>
        <taxon>Magnoliopsida</taxon>
        <taxon>eudicotyledons</taxon>
        <taxon>Gunneridae</taxon>
        <taxon>Pentapetalae</taxon>
        <taxon>asterids</taxon>
        <taxon>Ericales</taxon>
        <taxon>Ericaceae</taxon>
        <taxon>Ericoideae</taxon>
        <taxon>Rhodoreae</taxon>
        <taxon>Rhododendron</taxon>
    </lineage>
</organism>
<dbReference type="PANTHER" id="PTHR47389">
    <property type="entry name" value="OS09G0436400 PROTEIN"/>
    <property type="match status" value="1"/>
</dbReference>
<dbReference type="EMBL" id="JACTNZ010000009">
    <property type="protein sequence ID" value="KAG5531162.1"/>
    <property type="molecule type" value="Genomic_DNA"/>
</dbReference>
<dbReference type="Gene3D" id="2.30.42.10">
    <property type="match status" value="1"/>
</dbReference>
<dbReference type="Pfam" id="PF00595">
    <property type="entry name" value="PDZ"/>
    <property type="match status" value="1"/>
</dbReference>
<evidence type="ECO:0000313" key="4">
    <source>
        <dbReference type="Proteomes" id="UP000823749"/>
    </source>
</evidence>
<accession>A0AAV6IQW6</accession>
<evidence type="ECO:0000256" key="1">
    <source>
        <dbReference type="SAM" id="MobiDB-lite"/>
    </source>
</evidence>
<gene>
    <name evidence="3" type="ORF">RHGRI_025950</name>
</gene>
<feature type="compositionally biased region" description="Low complexity" evidence="1">
    <location>
        <begin position="198"/>
        <end position="209"/>
    </location>
</feature>